<gene>
    <name evidence="2" type="ORF">As57867_004998</name>
</gene>
<proteinExistence type="predicted"/>
<comment type="caution">
    <text evidence="2">The sequence shown here is derived from an EMBL/GenBank/DDBJ whole genome shotgun (WGS) entry which is preliminary data.</text>
</comment>
<sequence length="744" mass="83320">RHRQGAAKLQTWVRLHWAAAQRHAIARWQHHHECATWQVVVARASTQQTEFAQAKDCVFELSRAASSLREANAALTTQVATGDETVVHLRAELQLTKHGFVATVLRRVESEARRMWFHAWREHVVVARATATADTNVQSLQRQLDERDRFTKSLDAYNKVLQTDLERVQFVTQDTRLAVEVLSKKLLREEARGAAMADAHAMLQAEMHALCSIDGDTLGDDAMPLPCPRPLLAAAKDVVLERLVQVFGIHADHVRPSAAGDGATTVYVMSWDNCYELVQSTLCATSTTLMTSSSSSSNNNVGDDMDMLSQLESFFPPPHPITLRAFVTGLAAFLEHMADHTSDDGVRARLSSVWRALIDAAGDADDHMRPAHASSWARKNKLSDEILQNQEKLLAVLEHETAVVERAVLDKASLKHTYPGSHDDNYMEEGDDDDDDGPHHGAALATSIDDAPPPTDCLEASAFHVFGDWLALPQVRDLVLAYQLPLLQLFVKYATATAAHQLPAPPQRPFERQLDLALHTMLPPQHNYLTLSLQGVLKLFEDLKLFPVLFPPDVVARLFTDIVNASSPSAKDRTPLLLGCPGFIQLFGTCILTTYAGRPTPMSIRERLHTFFYELHWSASATTTTTTTRHPKPCYVGQDIEAILWPLFEYYCGDRPAESHRLSMTATKFCRFMTDIAGLDKDLGRSDAELMFRKAVRVSRGSTLASRMVFDEFYMGIYYMHQLRDTTKRYESPGDALREWMQQL</sequence>
<protein>
    <submittedName>
        <fullName evidence="2">Uncharacterized protein</fullName>
    </submittedName>
</protein>
<dbReference type="EMBL" id="VJMH01001493">
    <property type="protein sequence ID" value="KAF0711861.1"/>
    <property type="molecule type" value="Genomic_DNA"/>
</dbReference>
<organism evidence="2">
    <name type="scientific">Aphanomyces stellatus</name>
    <dbReference type="NCBI Taxonomy" id="120398"/>
    <lineage>
        <taxon>Eukaryota</taxon>
        <taxon>Sar</taxon>
        <taxon>Stramenopiles</taxon>
        <taxon>Oomycota</taxon>
        <taxon>Saprolegniomycetes</taxon>
        <taxon>Saprolegniales</taxon>
        <taxon>Verrucalvaceae</taxon>
        <taxon>Aphanomyces</taxon>
    </lineage>
</organism>
<dbReference type="AlphaFoldDB" id="A0A6A4ZQ62"/>
<accession>A0A6A4ZQ62</accession>
<feature type="non-terminal residue" evidence="2">
    <location>
        <position position="1"/>
    </location>
</feature>
<feature type="compositionally biased region" description="Acidic residues" evidence="1">
    <location>
        <begin position="426"/>
        <end position="436"/>
    </location>
</feature>
<dbReference type="OrthoDB" id="73323at2759"/>
<evidence type="ECO:0000313" key="2">
    <source>
        <dbReference type="EMBL" id="KAF0711861.1"/>
    </source>
</evidence>
<evidence type="ECO:0000256" key="1">
    <source>
        <dbReference type="SAM" id="MobiDB-lite"/>
    </source>
</evidence>
<reference evidence="2" key="1">
    <citation type="submission" date="2019-06" db="EMBL/GenBank/DDBJ databases">
        <title>Genomics analysis of Aphanomyces spp. identifies a new class of oomycete effector associated with host adaptation.</title>
        <authorList>
            <person name="Gaulin E."/>
        </authorList>
    </citation>
    <scope>NUCLEOTIDE SEQUENCE</scope>
    <source>
        <strain evidence="2">CBS 578.67</strain>
    </source>
</reference>
<feature type="region of interest" description="Disordered" evidence="1">
    <location>
        <begin position="419"/>
        <end position="452"/>
    </location>
</feature>
<name>A0A6A4ZQ62_9STRA</name>